<dbReference type="STRING" id="985665.HPL003_12165"/>
<dbReference type="eggNOG" id="ENOG5032WIZ">
    <property type="taxonomic scope" value="Bacteria"/>
</dbReference>
<dbReference type="SUPFAM" id="SSF160631">
    <property type="entry name" value="SMI1/KNR4-like"/>
    <property type="match status" value="1"/>
</dbReference>
<reference evidence="2" key="1">
    <citation type="submission" date="2011-11" db="EMBL/GenBank/DDBJ databases">
        <title>Complete sequence of Paenibacillus terrae HPL-003.</title>
        <authorList>
            <person name="Shin S.H."/>
            <person name="Kim S."/>
            <person name="Kim J.Y."/>
        </authorList>
    </citation>
    <scope>NUCLEOTIDE SEQUENCE [LARGE SCALE GENOMIC DNA]</scope>
    <source>
        <strain evidence="2">HPL-003</strain>
    </source>
</reference>
<dbReference type="Proteomes" id="UP000005876">
    <property type="component" value="Chromosome"/>
</dbReference>
<dbReference type="HOGENOM" id="CLU_151874_0_0_9"/>
<reference evidence="1 2" key="3">
    <citation type="journal article" date="2012" name="J. Bacteriol.">
        <title>Genome Sequence of Paenibacillus terrae HPL-003, a Xylanase-Producing Bacterium Isolated from Soil Found in Forest Residue.</title>
        <authorList>
            <person name="Shin S.H."/>
            <person name="Kim S."/>
            <person name="Kim J.Y."/>
            <person name="Song H.Y."/>
            <person name="Cho S.J."/>
            <person name="Kim D.R."/>
            <person name="Lee K.I."/>
            <person name="Lim H.K."/>
            <person name="Park N.J."/>
            <person name="Hwang I.T."/>
            <person name="Yang K.S."/>
        </authorList>
    </citation>
    <scope>NUCLEOTIDE SEQUENCE [LARGE SCALE GENOMIC DNA]</scope>
    <source>
        <strain evidence="1 2">HPL-003</strain>
    </source>
</reference>
<dbReference type="RefSeq" id="WP_014279919.1">
    <property type="nucleotide sequence ID" value="NC_016641.1"/>
</dbReference>
<dbReference type="OrthoDB" id="6058590at2"/>
<evidence type="ECO:0000313" key="2">
    <source>
        <dbReference type="Proteomes" id="UP000005876"/>
    </source>
</evidence>
<organism evidence="1 2">
    <name type="scientific">Paenibacillus terrae (strain HPL-003)</name>
    <dbReference type="NCBI Taxonomy" id="985665"/>
    <lineage>
        <taxon>Bacteria</taxon>
        <taxon>Bacillati</taxon>
        <taxon>Bacillota</taxon>
        <taxon>Bacilli</taxon>
        <taxon>Bacillales</taxon>
        <taxon>Paenibacillaceae</taxon>
        <taxon>Paenibacillus</taxon>
    </lineage>
</organism>
<dbReference type="EMBL" id="CP003107">
    <property type="protein sequence ID" value="AET59190.1"/>
    <property type="molecule type" value="Genomic_DNA"/>
</dbReference>
<name>G7W210_PAETH</name>
<accession>G7W210</accession>
<evidence type="ECO:0008006" key="3">
    <source>
        <dbReference type="Google" id="ProtNLM"/>
    </source>
</evidence>
<dbReference type="InterPro" id="IPR037883">
    <property type="entry name" value="Knr4/Smi1-like_sf"/>
</dbReference>
<protein>
    <recommendedName>
        <fullName evidence="3">SMI1/KNR4 family protein</fullName>
    </recommendedName>
</protein>
<sequence>MKLLNAKELYDTFEYPESFQKVVELNLIDYDLWYLMSNEQVLTRIEGLKNRYPNRKLIPFARRDDSDDIACFEIGKADKVEIIHDFTGVGYEQRKEFETFWDWFKSAIDEMVEYNE</sequence>
<proteinExistence type="predicted"/>
<gene>
    <name evidence="1" type="ordered locus">HPL003_12165</name>
</gene>
<evidence type="ECO:0000313" key="1">
    <source>
        <dbReference type="EMBL" id="AET59190.1"/>
    </source>
</evidence>
<dbReference type="KEGG" id="pta:HPL003_12165"/>
<reference key="2">
    <citation type="submission" date="2011-11" db="EMBL/GenBank/DDBJ databases">
        <authorList>
            <person name="Shin S.H."/>
            <person name="Kim S."/>
            <person name="Kim J.Y."/>
        </authorList>
    </citation>
    <scope>NUCLEOTIDE SEQUENCE</scope>
    <source>
        <strain>HPL-003</strain>
    </source>
</reference>
<dbReference type="AlphaFoldDB" id="G7W210"/>